<dbReference type="AlphaFoldDB" id="A0A429K0K9"/>
<proteinExistence type="predicted"/>
<dbReference type="Proteomes" id="UP000276905">
    <property type="component" value="Unassembled WGS sequence"/>
</dbReference>
<sequence>MSVTTTLFNLLTEIHAPLSGLFYAWRKVMADEIITREQLIDASKDAESLQKFISGTDIEDVLTRLGQIYPTLAKLVRILMETGGWKSYQTEAILLATVPTVNPSVGYAFDTKKLYLWNGTQWTDEGRSPLDLAKDYTDEKGLVVSSEVSRLNVSIHQIASSMVDLINEYEIKFKESNSQDVNLLLGLQQLAVAISANCDDLDSAIATITQNKTHITHLNLGLQKVVDSICTLAEDAITPEPQKLQYLLILQDLVMQLSKLDGFDPDDIQASSGLASETAIDEDEPLYTFAEPKDIIRIDLTSDYEIPGAKGVVRNGNSKISIDGKVIKLPCTFEVQGSSSASFPKKNLTLGFFATETRDTAVKIKLGNLMPFDELIYKACWTDTAFCRLAMNYNIYGDMVQSRAGWPKRDVDHVYLGKTGYDSILTGANGHPVMWPCVVYFNGEFYGIGHFGSGKKRQNYNLEKDNPVQIQIDTAGWVNYEDLPTYLEANTGDLKAPKTFTSETKAAIQNFATAATSDLDTLRSLIDVNFNKINLIDYILFSMFIANRDTLNGTQVKNAQPVTWDGMKWYIMPYDLDYAQELHFTGAQLVPSVDYNIMTGFLGRVYTIWKDDIDARYAELRQAGVFTVENVYKHLNNIMSAFSEILMKQEFDRWPDRPSIDLTNMEQVLTFTQARIQWLDNLYSYTGV</sequence>
<dbReference type="InterPro" id="IPR014867">
    <property type="entry name" value="Spore_coat_CotH_CotH2/3/7"/>
</dbReference>
<name>A0A429K0K9_9GAMM</name>
<dbReference type="EMBL" id="RFES01000005">
    <property type="protein sequence ID" value="RSO57524.1"/>
    <property type="molecule type" value="Genomic_DNA"/>
</dbReference>
<evidence type="ECO:0008006" key="3">
    <source>
        <dbReference type="Google" id="ProtNLM"/>
    </source>
</evidence>
<evidence type="ECO:0000313" key="2">
    <source>
        <dbReference type="Proteomes" id="UP000276905"/>
    </source>
</evidence>
<evidence type="ECO:0000313" key="1">
    <source>
        <dbReference type="EMBL" id="RSO57524.1"/>
    </source>
</evidence>
<protein>
    <recommendedName>
        <fullName evidence="3">Spore coat protein CotH</fullName>
    </recommendedName>
</protein>
<gene>
    <name evidence="1" type="ORF">EA756_08500</name>
</gene>
<organism evidence="1 2">
    <name type="scientific">Acinetobacter lactucae</name>
    <dbReference type="NCBI Taxonomy" id="1785128"/>
    <lineage>
        <taxon>Bacteria</taxon>
        <taxon>Pseudomonadati</taxon>
        <taxon>Pseudomonadota</taxon>
        <taxon>Gammaproteobacteria</taxon>
        <taxon>Moraxellales</taxon>
        <taxon>Moraxellaceae</taxon>
        <taxon>Acinetobacter</taxon>
        <taxon>Acinetobacter calcoaceticus/baumannii complex</taxon>
    </lineage>
</organism>
<comment type="caution">
    <text evidence="1">The sequence shown here is derived from an EMBL/GenBank/DDBJ whole genome shotgun (WGS) entry which is preliminary data.</text>
</comment>
<reference evidence="1 2" key="1">
    <citation type="submission" date="2018-10" db="EMBL/GenBank/DDBJ databases">
        <title>GWAS and RNA-Seq identify cryptic mechanisms of antimicrobial resistance in Acinetobacter baumannii.</title>
        <authorList>
            <person name="Sahl J.W."/>
        </authorList>
    </citation>
    <scope>NUCLEOTIDE SEQUENCE [LARGE SCALE GENOMIC DNA]</scope>
    <source>
        <strain evidence="1 2">TG41018</strain>
    </source>
</reference>
<accession>A0A429K0K9</accession>
<dbReference type="Pfam" id="PF08757">
    <property type="entry name" value="CotH"/>
    <property type="match status" value="1"/>
</dbReference>